<dbReference type="AlphaFoldDB" id="A0AAV0WZJ7"/>
<comment type="caution">
    <text evidence="6">The sequence shown here is derived from an EMBL/GenBank/DDBJ whole genome shotgun (WGS) entry which is preliminary data.</text>
</comment>
<evidence type="ECO:0008006" key="8">
    <source>
        <dbReference type="Google" id="ProtNLM"/>
    </source>
</evidence>
<protein>
    <recommendedName>
        <fullName evidence="8">THAP domain-containing protein 9</fullName>
    </recommendedName>
</protein>
<evidence type="ECO:0000313" key="7">
    <source>
        <dbReference type="Proteomes" id="UP001160148"/>
    </source>
</evidence>
<reference evidence="6 7" key="1">
    <citation type="submission" date="2023-01" db="EMBL/GenBank/DDBJ databases">
        <authorList>
            <person name="Whitehead M."/>
        </authorList>
    </citation>
    <scope>NUCLEOTIDE SEQUENCE [LARGE SCALE GENOMIC DNA]</scope>
</reference>
<evidence type="ECO:0000313" key="6">
    <source>
        <dbReference type="EMBL" id="CAI6361544.1"/>
    </source>
</evidence>
<dbReference type="Pfam" id="PF21789">
    <property type="entry name" value="TNP-like_RNaseH_C"/>
    <property type="match status" value="1"/>
</dbReference>
<evidence type="ECO:0000259" key="5">
    <source>
        <dbReference type="Pfam" id="PF22824"/>
    </source>
</evidence>
<accession>A0AAV0WZJ7</accession>
<dbReference type="EMBL" id="CARXXK010000003">
    <property type="protein sequence ID" value="CAI6361544.1"/>
    <property type="molecule type" value="Genomic_DNA"/>
</dbReference>
<dbReference type="Proteomes" id="UP001160148">
    <property type="component" value="Unassembled WGS sequence"/>
</dbReference>
<name>A0AAV0WZJ7_9HEMI</name>
<dbReference type="InterPro" id="IPR021896">
    <property type="entry name" value="THAP9-like_HTH"/>
</dbReference>
<evidence type="ECO:0000259" key="3">
    <source>
        <dbReference type="Pfam" id="PF21788"/>
    </source>
</evidence>
<dbReference type="Pfam" id="PF21787">
    <property type="entry name" value="TNP-like_RNaseH_N"/>
    <property type="match status" value="1"/>
</dbReference>
<sequence length="725" mass="83044">MQTIINDIKNQNFVDEETSVSLLESFGKHKDLVTNWTKKNLGKKIPKRYSPAVRQFALSLHFFSGKAYEYVRDQFNTILPHPRTLSKWYSHFNAEPGFTMESLKLLELKVRNSSDPVFCALIMDEMAIRQHLEYDRTTGKYYGRVDMGSGIDNDSLAVAKECLVFLVVSINENWKLPIGYFLANSLNSAQKVELVRHALHVLSNTGVNIISLTFDGCSSNITAAKLLGCNFTVDALNTSFASEYDDSKIVAIFDPAHMIKLVRNAFGEKKIFLDYENNEINFEYVQRLCYLQEQEGCHLANKLRKNHILFFKQKMKVKLATQLLSQSVADALKFCKDTLKIHEFSNAGATISFIEMFNKVFDILNSRSINCIESKKALCKENIEEIKLFTNHFCTYIKGLKILESDNNFIPVLESKRKTGFIGFIVSLNSLLQLYSTLIESNKLSYIKAYKVSQDHLEIFFCSIRSHGGFNNNPTVRQFRSAYRKLVIRTTDMKQFNTGNCIPLEDIDILHYSSSDPVTVLNNNSTNINSDKIVEEENSQNINSFIMDHDYIVSNSDYSFSYFSKEVITYVAGFVVHKLTNTLKCNNCKYALCATDKACFLNSFITLKNKVGDRGGLIYPSDSVMNICFKTEKVLKKYSYRIKAVNKLQIQSEVLTHFLYNSNLFASLKTHSHETRSPLTDHITLLIKSITSTYVNLKIDYTLKNHNETPSLRMWYNKLTIFKGQ</sequence>
<feature type="domain" description="Transposable element P transposase-like RNase H" evidence="2">
    <location>
        <begin position="94"/>
        <end position="228"/>
    </location>
</feature>
<organism evidence="6 7">
    <name type="scientific">Macrosiphum euphorbiae</name>
    <name type="common">potato aphid</name>
    <dbReference type="NCBI Taxonomy" id="13131"/>
    <lineage>
        <taxon>Eukaryota</taxon>
        <taxon>Metazoa</taxon>
        <taxon>Ecdysozoa</taxon>
        <taxon>Arthropoda</taxon>
        <taxon>Hexapoda</taxon>
        <taxon>Insecta</taxon>
        <taxon>Pterygota</taxon>
        <taxon>Neoptera</taxon>
        <taxon>Paraneoptera</taxon>
        <taxon>Hemiptera</taxon>
        <taxon>Sternorrhyncha</taxon>
        <taxon>Aphidomorpha</taxon>
        <taxon>Aphidoidea</taxon>
        <taxon>Aphididae</taxon>
        <taxon>Macrosiphini</taxon>
        <taxon>Macrosiphum</taxon>
    </lineage>
</organism>
<proteinExistence type="predicted"/>
<dbReference type="Pfam" id="PF21788">
    <property type="entry name" value="TNP-like_GBD"/>
    <property type="match status" value="1"/>
</dbReference>
<evidence type="ECO:0000259" key="1">
    <source>
        <dbReference type="Pfam" id="PF12017"/>
    </source>
</evidence>
<feature type="domain" description="Transposable element P transposase-like RNase H C-terminal" evidence="4">
    <location>
        <begin position="450"/>
        <end position="484"/>
    </location>
</feature>
<dbReference type="InterPro" id="IPR048366">
    <property type="entry name" value="TNP-like_GBD"/>
</dbReference>
<dbReference type="Pfam" id="PF22824">
    <property type="entry name" value="THAP9_C"/>
    <property type="match status" value="1"/>
</dbReference>
<evidence type="ECO:0000259" key="2">
    <source>
        <dbReference type="Pfam" id="PF21787"/>
    </source>
</evidence>
<dbReference type="InterPro" id="IPR048365">
    <property type="entry name" value="TNP-like_RNaseH_N"/>
</dbReference>
<feature type="domain" description="DNA transposase THAP9 C-terminal" evidence="5">
    <location>
        <begin position="556"/>
        <end position="705"/>
    </location>
</feature>
<evidence type="ECO:0000259" key="4">
    <source>
        <dbReference type="Pfam" id="PF21789"/>
    </source>
</evidence>
<dbReference type="Pfam" id="PF12017">
    <property type="entry name" value="Tnp_P_element"/>
    <property type="match status" value="1"/>
</dbReference>
<dbReference type="PANTHER" id="PTHR47577:SF2">
    <property type="entry name" value="THAP DOMAIN CONTAINING 9"/>
    <property type="match status" value="1"/>
</dbReference>
<dbReference type="PANTHER" id="PTHR47577">
    <property type="entry name" value="THAP DOMAIN-CONTAINING PROTEIN 6"/>
    <property type="match status" value="1"/>
</dbReference>
<gene>
    <name evidence="6" type="ORF">MEUPH1_LOCUS16714</name>
</gene>
<dbReference type="InterPro" id="IPR048367">
    <property type="entry name" value="TNP-like_RNaseH_C"/>
</dbReference>
<feature type="domain" description="Transposable element P transposase-like GTP-binding insertion" evidence="3">
    <location>
        <begin position="256"/>
        <end position="376"/>
    </location>
</feature>
<dbReference type="InterPro" id="IPR055035">
    <property type="entry name" value="THAP9_C"/>
</dbReference>
<feature type="domain" description="THAP9-like helix-turn-helix" evidence="1">
    <location>
        <begin position="8"/>
        <end position="88"/>
    </location>
</feature>
<keyword evidence="7" id="KW-1185">Reference proteome</keyword>